<reference evidence="3" key="1">
    <citation type="submission" date="2020-01" db="EMBL/GenBank/DDBJ databases">
        <title>Draft genome sequence of the Termite Coptotermes fromosanus.</title>
        <authorList>
            <person name="Itakura S."/>
            <person name="Yosikawa Y."/>
            <person name="Umezawa K."/>
        </authorList>
    </citation>
    <scope>NUCLEOTIDE SEQUENCE [LARGE SCALE GENOMIC DNA]</scope>
</reference>
<sequence>MVVRKRCPVYVPPLPMSLKELRDRITHALQTITADMLHRAWDELDYRVDVCHVTQGAHIEGLCLSHEKLGQLPLLTEAANAQPQKSGDHDSGTRSSVQKAAEPAPKRTRRKDSDVGEDHVSIRTVNTQNSQRDEFSIFGEHVAFKLRNLKDRRSQSIAQFEISSVLFQVEMGNFRNLTHFNTSSVSPAGVQPPYLGTVASQIPSSTNYSALSPVVLLQPASSPVTGSASPPPQVPKLSPQSLHSNSSIAEDTETKSENDIPSVYLHASAKQPHRVQVKNFCIERKEVNINIKAPLTVANIHNRLRTANEDRQLP</sequence>
<organism evidence="2 3">
    <name type="scientific">Coptotermes formosanus</name>
    <name type="common">Formosan subterranean termite</name>
    <dbReference type="NCBI Taxonomy" id="36987"/>
    <lineage>
        <taxon>Eukaryota</taxon>
        <taxon>Metazoa</taxon>
        <taxon>Ecdysozoa</taxon>
        <taxon>Arthropoda</taxon>
        <taxon>Hexapoda</taxon>
        <taxon>Insecta</taxon>
        <taxon>Pterygota</taxon>
        <taxon>Neoptera</taxon>
        <taxon>Polyneoptera</taxon>
        <taxon>Dictyoptera</taxon>
        <taxon>Blattodea</taxon>
        <taxon>Blattoidea</taxon>
        <taxon>Termitoidae</taxon>
        <taxon>Rhinotermitidae</taxon>
        <taxon>Coptotermes</taxon>
    </lineage>
</organism>
<dbReference type="OrthoDB" id="10051975at2759"/>
<evidence type="ECO:0000313" key="3">
    <source>
        <dbReference type="Proteomes" id="UP000502823"/>
    </source>
</evidence>
<feature type="region of interest" description="Disordered" evidence="1">
    <location>
        <begin position="220"/>
        <end position="257"/>
    </location>
</feature>
<feature type="compositionally biased region" description="Polar residues" evidence="1">
    <location>
        <begin position="238"/>
        <end position="249"/>
    </location>
</feature>
<protein>
    <submittedName>
        <fullName evidence="2">Uncharacterized protein</fullName>
    </submittedName>
</protein>
<dbReference type="Proteomes" id="UP000502823">
    <property type="component" value="Unassembled WGS sequence"/>
</dbReference>
<name>A0A6L2PMR2_COPFO</name>
<keyword evidence="3" id="KW-1185">Reference proteome</keyword>
<comment type="caution">
    <text evidence="2">The sequence shown here is derived from an EMBL/GenBank/DDBJ whole genome shotgun (WGS) entry which is preliminary data.</text>
</comment>
<dbReference type="EMBL" id="BLKM01000458">
    <property type="protein sequence ID" value="GFG33879.1"/>
    <property type="molecule type" value="Genomic_DNA"/>
</dbReference>
<gene>
    <name evidence="2" type="ORF">Cfor_02609</name>
</gene>
<feature type="compositionally biased region" description="Basic and acidic residues" evidence="1">
    <location>
        <begin position="111"/>
        <end position="120"/>
    </location>
</feature>
<evidence type="ECO:0000313" key="2">
    <source>
        <dbReference type="EMBL" id="GFG33879.1"/>
    </source>
</evidence>
<accession>A0A6L2PMR2</accession>
<dbReference type="AlphaFoldDB" id="A0A6L2PMR2"/>
<feature type="region of interest" description="Disordered" evidence="1">
    <location>
        <begin position="80"/>
        <end position="120"/>
    </location>
</feature>
<evidence type="ECO:0000256" key="1">
    <source>
        <dbReference type="SAM" id="MobiDB-lite"/>
    </source>
</evidence>
<dbReference type="InParanoid" id="A0A6L2PMR2"/>
<proteinExistence type="predicted"/>